<protein>
    <submittedName>
        <fullName evidence="2">Uncharacterized protein</fullName>
    </submittedName>
</protein>
<keyword evidence="1" id="KW-1133">Transmembrane helix</keyword>
<keyword evidence="1" id="KW-0472">Membrane</keyword>
<dbReference type="InterPro" id="IPR036514">
    <property type="entry name" value="SGNH_hydro_sf"/>
</dbReference>
<keyword evidence="1" id="KW-0812">Transmembrane</keyword>
<proteinExistence type="predicted"/>
<dbReference type="EMBL" id="JAGHQL010000118">
    <property type="protein sequence ID" value="KAH0538202.1"/>
    <property type="molecule type" value="Genomic_DNA"/>
</dbReference>
<comment type="caution">
    <text evidence="2">The sequence shown here is derived from an EMBL/GenBank/DDBJ whole genome shotgun (WGS) entry which is preliminary data.</text>
</comment>
<keyword evidence="3" id="KW-1185">Reference proteome</keyword>
<sequence length="597" mass="66096">MPFSTPSRTRSGLYLTLPPASISPTPSPFRGSPASTSFTPFGVTNYSPFRSAGLQPPSHFGGPVPFCPRRQQAGGYVWCRARRCLSSRTLWFVVAFFGLLLWWGNGGKEDWQTMRNRSSDLGIAIFGSEITKDLRFFPASDPKIHIDTYSRYNSGAYFDITINSTNTLLLSLHNSASAATSRIISPTEAVTLPDPGHLSFHTSPSRLPAPPISLLARIDQEEYILIPNSASLVSIRMGDLDPHTLHDVRVIAPMTDDSGQGKMEFEGVWLSKGGKLLRVQGSQLIEEFEAEDTFETESDNAEKAQRLDSSDIDMFEEANNSGNARTAGQRKKVLEIVTDSPGSLGGSTSTARAGGGNGLLGGVMGWDYLLGEMFGADHISIGVDGMCLIEDCIGGTGQPAGIGDIFNLGSADQASFEKYVTEYNRSTWELFERFEDTYISLIKSIRQLAYPNHPDALSYGSGNTAPVSIPIFIMRPFRGELEHATQAVVDRLRSEGDMLVFWLDTSGWLDTEDMDSEDRDFYVDSSDRWRLTEAGNQRVAIFLHMHTCRYLAQDGEKCAFLPPEVYQGKVFDPEAANLERFLESEKERKLRALFWEK</sequence>
<evidence type="ECO:0000256" key="1">
    <source>
        <dbReference type="SAM" id="Phobius"/>
    </source>
</evidence>
<dbReference type="Proteomes" id="UP000698800">
    <property type="component" value="Unassembled WGS sequence"/>
</dbReference>
<organism evidence="2 3">
    <name type="scientific">Glutinoglossum americanum</name>
    <dbReference type="NCBI Taxonomy" id="1670608"/>
    <lineage>
        <taxon>Eukaryota</taxon>
        <taxon>Fungi</taxon>
        <taxon>Dikarya</taxon>
        <taxon>Ascomycota</taxon>
        <taxon>Pezizomycotina</taxon>
        <taxon>Geoglossomycetes</taxon>
        <taxon>Geoglossales</taxon>
        <taxon>Geoglossaceae</taxon>
        <taxon>Glutinoglossum</taxon>
    </lineage>
</organism>
<accession>A0A9P8L216</accession>
<reference evidence="2" key="1">
    <citation type="submission" date="2021-03" db="EMBL/GenBank/DDBJ databases">
        <title>Comparative genomics and phylogenomic investigation of the class Geoglossomycetes provide insights into ecological specialization and systematics.</title>
        <authorList>
            <person name="Melie T."/>
            <person name="Pirro S."/>
            <person name="Miller A.N."/>
            <person name="Quandt A."/>
        </authorList>
    </citation>
    <scope>NUCLEOTIDE SEQUENCE</scope>
    <source>
        <strain evidence="2">GBOQ0MN5Z8</strain>
    </source>
</reference>
<dbReference type="Gene3D" id="3.40.50.1110">
    <property type="entry name" value="SGNH hydrolase"/>
    <property type="match status" value="1"/>
</dbReference>
<dbReference type="OrthoDB" id="10267969at2759"/>
<evidence type="ECO:0000313" key="3">
    <source>
        <dbReference type="Proteomes" id="UP000698800"/>
    </source>
</evidence>
<gene>
    <name evidence="2" type="ORF">FGG08_005171</name>
</gene>
<dbReference type="AlphaFoldDB" id="A0A9P8L216"/>
<feature type="transmembrane region" description="Helical" evidence="1">
    <location>
        <begin position="89"/>
        <end position="105"/>
    </location>
</feature>
<evidence type="ECO:0000313" key="2">
    <source>
        <dbReference type="EMBL" id="KAH0538202.1"/>
    </source>
</evidence>
<name>A0A9P8L216_9PEZI</name>